<dbReference type="SUPFAM" id="SSF52821">
    <property type="entry name" value="Rhodanese/Cell cycle control phosphatase"/>
    <property type="match status" value="2"/>
</dbReference>
<dbReference type="InterPro" id="IPR036873">
    <property type="entry name" value="Rhodanese-like_dom_sf"/>
</dbReference>
<dbReference type="RefSeq" id="WP_378111903.1">
    <property type="nucleotide sequence ID" value="NZ_JBHSNC010000032.1"/>
</dbReference>
<evidence type="ECO:0000313" key="4">
    <source>
        <dbReference type="EMBL" id="MFC5529967.1"/>
    </source>
</evidence>
<dbReference type="EC" id="2.8.1.-" evidence="4"/>
<dbReference type="CDD" id="cd01449">
    <property type="entry name" value="TST_Repeat_2"/>
    <property type="match status" value="1"/>
</dbReference>
<proteinExistence type="predicted"/>
<dbReference type="CDD" id="cd01448">
    <property type="entry name" value="TST_Repeat_1"/>
    <property type="match status" value="1"/>
</dbReference>
<dbReference type="Gene3D" id="3.40.250.10">
    <property type="entry name" value="Rhodanese-like domain"/>
    <property type="match status" value="2"/>
</dbReference>
<sequence length="286" mass="31325">MQNVVPMKWLFARLYEPDIVIVDCRFQLGKPDAGREAYEESHIPGAVYLDLEKDLSAPIEEHGGRHPLPDIAELTATLSRAGIGNATRVVAYDDQGGAMASRLWWLLKYLGQEQVFVMDEGFSAWKAAGLLVNAEQKVLIPAPFLASVQHNMLVEVEEVQEIVAAADGSVVLIDSREAPRYRGEVEPIDKVAGHIPGAINRFWKDALGENGGWKDAEGQAARFADLPRDKSLVVYCGSGVTATPNVLALQEAGFSKVKLYAGSWSDWISYVDNPIAIGDEAERKYG</sequence>
<reference evidence="5" key="1">
    <citation type="journal article" date="2019" name="Int. J. Syst. Evol. Microbiol.">
        <title>The Global Catalogue of Microorganisms (GCM) 10K type strain sequencing project: providing services to taxonomists for standard genome sequencing and annotation.</title>
        <authorList>
            <consortium name="The Broad Institute Genomics Platform"/>
            <consortium name="The Broad Institute Genome Sequencing Center for Infectious Disease"/>
            <person name="Wu L."/>
            <person name="Ma J."/>
        </authorList>
    </citation>
    <scope>NUCLEOTIDE SEQUENCE [LARGE SCALE GENOMIC DNA]</scope>
    <source>
        <strain evidence="5">CGMCC 1.18578</strain>
    </source>
</reference>
<dbReference type="InterPro" id="IPR045078">
    <property type="entry name" value="TST/MPST-like"/>
</dbReference>
<feature type="domain" description="Rhodanese" evidence="3">
    <location>
        <begin position="15"/>
        <end position="134"/>
    </location>
</feature>
<feature type="domain" description="Rhodanese" evidence="3">
    <location>
        <begin position="166"/>
        <end position="276"/>
    </location>
</feature>
<dbReference type="PROSITE" id="PS50206">
    <property type="entry name" value="RHODANESE_3"/>
    <property type="match status" value="2"/>
</dbReference>
<accession>A0ABW0R2A9</accession>
<dbReference type="Pfam" id="PF00581">
    <property type="entry name" value="Rhodanese"/>
    <property type="match status" value="2"/>
</dbReference>
<dbReference type="PROSITE" id="PS00380">
    <property type="entry name" value="RHODANESE_1"/>
    <property type="match status" value="1"/>
</dbReference>
<keyword evidence="2" id="KW-0677">Repeat</keyword>
<dbReference type="InterPro" id="IPR001763">
    <property type="entry name" value="Rhodanese-like_dom"/>
</dbReference>
<dbReference type="GO" id="GO:0016740">
    <property type="term" value="F:transferase activity"/>
    <property type="evidence" value="ECO:0007669"/>
    <property type="project" value="UniProtKB-KW"/>
</dbReference>
<protein>
    <submittedName>
        <fullName evidence="4">Sulfurtransferase</fullName>
        <ecNumber evidence="4">2.8.1.-</ecNumber>
    </submittedName>
</protein>
<dbReference type="InterPro" id="IPR001307">
    <property type="entry name" value="Thiosulphate_STrfase_CS"/>
</dbReference>
<organism evidence="4 5">
    <name type="scientific">Cohnella yongneupensis</name>
    <dbReference type="NCBI Taxonomy" id="425006"/>
    <lineage>
        <taxon>Bacteria</taxon>
        <taxon>Bacillati</taxon>
        <taxon>Bacillota</taxon>
        <taxon>Bacilli</taxon>
        <taxon>Bacillales</taxon>
        <taxon>Paenibacillaceae</taxon>
        <taxon>Cohnella</taxon>
    </lineage>
</organism>
<dbReference type="PANTHER" id="PTHR11364">
    <property type="entry name" value="THIOSULFATE SULFERTANSFERASE"/>
    <property type="match status" value="1"/>
</dbReference>
<dbReference type="EMBL" id="JBHSNC010000032">
    <property type="protein sequence ID" value="MFC5529967.1"/>
    <property type="molecule type" value="Genomic_DNA"/>
</dbReference>
<keyword evidence="5" id="KW-1185">Reference proteome</keyword>
<evidence type="ECO:0000256" key="2">
    <source>
        <dbReference type="ARBA" id="ARBA00022737"/>
    </source>
</evidence>
<keyword evidence="1 4" id="KW-0808">Transferase</keyword>
<dbReference type="SMART" id="SM00450">
    <property type="entry name" value="RHOD"/>
    <property type="match status" value="2"/>
</dbReference>
<comment type="caution">
    <text evidence="4">The sequence shown here is derived from an EMBL/GenBank/DDBJ whole genome shotgun (WGS) entry which is preliminary data.</text>
</comment>
<evidence type="ECO:0000256" key="1">
    <source>
        <dbReference type="ARBA" id="ARBA00022679"/>
    </source>
</evidence>
<evidence type="ECO:0000313" key="5">
    <source>
        <dbReference type="Proteomes" id="UP001596108"/>
    </source>
</evidence>
<evidence type="ECO:0000259" key="3">
    <source>
        <dbReference type="PROSITE" id="PS50206"/>
    </source>
</evidence>
<dbReference type="Proteomes" id="UP001596108">
    <property type="component" value="Unassembled WGS sequence"/>
</dbReference>
<gene>
    <name evidence="4" type="ORF">ACFPQ4_10980</name>
</gene>
<dbReference type="PANTHER" id="PTHR11364:SF27">
    <property type="entry name" value="SULFURTRANSFERASE"/>
    <property type="match status" value="1"/>
</dbReference>
<name>A0ABW0R2A9_9BACL</name>